<name>A0A2J6PFM9_9HELO</name>
<organism evidence="1 2">
    <name type="scientific">Hyaloscypha hepaticicola</name>
    <dbReference type="NCBI Taxonomy" id="2082293"/>
    <lineage>
        <taxon>Eukaryota</taxon>
        <taxon>Fungi</taxon>
        <taxon>Dikarya</taxon>
        <taxon>Ascomycota</taxon>
        <taxon>Pezizomycotina</taxon>
        <taxon>Leotiomycetes</taxon>
        <taxon>Helotiales</taxon>
        <taxon>Hyaloscyphaceae</taxon>
        <taxon>Hyaloscypha</taxon>
    </lineage>
</organism>
<evidence type="ECO:0000313" key="2">
    <source>
        <dbReference type="Proteomes" id="UP000235672"/>
    </source>
</evidence>
<evidence type="ECO:0000313" key="1">
    <source>
        <dbReference type="EMBL" id="PMD12851.1"/>
    </source>
</evidence>
<accession>A0A2J6PFM9</accession>
<proteinExistence type="predicted"/>
<dbReference type="AlphaFoldDB" id="A0A2J6PFM9"/>
<sequence length="78" mass="8679">MPILRERRLLLPPRSLPSRRNLWKPVGGDPTVRTMLTAGYFPGAILNASFGRIGRLWHPIVQSCKACLNILVSSHTSS</sequence>
<gene>
    <name evidence="1" type="ORF">NA56DRAFT_652208</name>
</gene>
<dbReference type="Proteomes" id="UP000235672">
    <property type="component" value="Unassembled WGS sequence"/>
</dbReference>
<keyword evidence="2" id="KW-1185">Reference proteome</keyword>
<protein>
    <submittedName>
        <fullName evidence="1">Uncharacterized protein</fullName>
    </submittedName>
</protein>
<reference evidence="1 2" key="1">
    <citation type="submission" date="2016-05" db="EMBL/GenBank/DDBJ databases">
        <title>A degradative enzymes factory behind the ericoid mycorrhizal symbiosis.</title>
        <authorList>
            <consortium name="DOE Joint Genome Institute"/>
            <person name="Martino E."/>
            <person name="Morin E."/>
            <person name="Grelet G."/>
            <person name="Kuo A."/>
            <person name="Kohler A."/>
            <person name="Daghino S."/>
            <person name="Barry K."/>
            <person name="Choi C."/>
            <person name="Cichocki N."/>
            <person name="Clum A."/>
            <person name="Copeland A."/>
            <person name="Hainaut M."/>
            <person name="Haridas S."/>
            <person name="Labutti K."/>
            <person name="Lindquist E."/>
            <person name="Lipzen A."/>
            <person name="Khouja H.-R."/>
            <person name="Murat C."/>
            <person name="Ohm R."/>
            <person name="Olson A."/>
            <person name="Spatafora J."/>
            <person name="Veneault-Fourrey C."/>
            <person name="Henrissat B."/>
            <person name="Grigoriev I."/>
            <person name="Martin F."/>
            <person name="Perotto S."/>
        </authorList>
    </citation>
    <scope>NUCLEOTIDE SEQUENCE [LARGE SCALE GENOMIC DNA]</scope>
    <source>
        <strain evidence="1 2">UAMH 7357</strain>
    </source>
</reference>
<dbReference type="EMBL" id="KZ613541">
    <property type="protein sequence ID" value="PMD12851.1"/>
    <property type="molecule type" value="Genomic_DNA"/>
</dbReference>